<protein>
    <recommendedName>
        <fullName evidence="3">Outer membrane protein beta-barrel domain-containing protein</fullName>
    </recommendedName>
</protein>
<dbReference type="AlphaFoldDB" id="A0A1P9X1V5"/>
<evidence type="ECO:0008006" key="3">
    <source>
        <dbReference type="Google" id="ProtNLM"/>
    </source>
</evidence>
<dbReference type="EMBL" id="CP014263">
    <property type="protein sequence ID" value="AQG81575.1"/>
    <property type="molecule type" value="Genomic_DNA"/>
</dbReference>
<dbReference type="KEGG" id="smon:AWR27_21035"/>
<name>A0A1P9X1V5_9BACT</name>
<reference evidence="1 2" key="1">
    <citation type="submission" date="2016-01" db="EMBL/GenBank/DDBJ databases">
        <authorList>
            <person name="Oliw E.H."/>
        </authorList>
    </citation>
    <scope>NUCLEOTIDE SEQUENCE [LARGE SCALE GENOMIC DNA]</scope>
    <source>
        <strain evidence="1 2">DY10</strain>
    </source>
</reference>
<gene>
    <name evidence="1" type="ORF">AWR27_21035</name>
</gene>
<dbReference type="STRING" id="1178516.AWR27_21035"/>
<keyword evidence="2" id="KW-1185">Reference proteome</keyword>
<evidence type="ECO:0000313" key="1">
    <source>
        <dbReference type="EMBL" id="AQG81575.1"/>
    </source>
</evidence>
<organism evidence="1 2">
    <name type="scientific">Spirosoma montaniterrae</name>
    <dbReference type="NCBI Taxonomy" id="1178516"/>
    <lineage>
        <taxon>Bacteria</taxon>
        <taxon>Pseudomonadati</taxon>
        <taxon>Bacteroidota</taxon>
        <taxon>Cytophagia</taxon>
        <taxon>Cytophagales</taxon>
        <taxon>Cytophagaceae</taxon>
        <taxon>Spirosoma</taxon>
    </lineage>
</organism>
<evidence type="ECO:0000313" key="2">
    <source>
        <dbReference type="Proteomes" id="UP000187941"/>
    </source>
</evidence>
<proteinExistence type="predicted"/>
<sequence>MSYYSRLIGIPPGVQNVAINRITAPATVRLMWYPDHRLRIGLESGRVPLYSYQVTASGERARVGVSAIPILLLFSMPLAWLSEVSPDGKERSLAQRLSVTAGPGAYIVRSDLSYLGEVNTSKVSIGWMLAGAYSQPISQRVRLAAEVKWYNITAPSDAVLSIQALLVWRAFSW</sequence>
<accession>A0A1P9X1V5</accession>
<dbReference type="Proteomes" id="UP000187941">
    <property type="component" value="Chromosome"/>
</dbReference>